<evidence type="ECO:0000313" key="4">
    <source>
        <dbReference type="Proteomes" id="UP001634393"/>
    </source>
</evidence>
<evidence type="ECO:0000256" key="1">
    <source>
        <dbReference type="ARBA" id="ARBA00022737"/>
    </source>
</evidence>
<dbReference type="InterPro" id="IPR002885">
    <property type="entry name" value="PPR_rpt"/>
</dbReference>
<comment type="caution">
    <text evidence="3">The sequence shown here is derived from an EMBL/GenBank/DDBJ whole genome shotgun (WGS) entry which is preliminary data.</text>
</comment>
<organism evidence="3 4">
    <name type="scientific">Penstemon smallii</name>
    <dbReference type="NCBI Taxonomy" id="265156"/>
    <lineage>
        <taxon>Eukaryota</taxon>
        <taxon>Viridiplantae</taxon>
        <taxon>Streptophyta</taxon>
        <taxon>Embryophyta</taxon>
        <taxon>Tracheophyta</taxon>
        <taxon>Spermatophyta</taxon>
        <taxon>Magnoliopsida</taxon>
        <taxon>eudicotyledons</taxon>
        <taxon>Gunneridae</taxon>
        <taxon>Pentapetalae</taxon>
        <taxon>asterids</taxon>
        <taxon>lamiids</taxon>
        <taxon>Lamiales</taxon>
        <taxon>Plantaginaceae</taxon>
        <taxon>Cheloneae</taxon>
        <taxon>Penstemon</taxon>
    </lineage>
</organism>
<protein>
    <recommendedName>
        <fullName evidence="5">Pentatricopeptide repeat-containing protein</fullName>
    </recommendedName>
</protein>
<dbReference type="PANTHER" id="PTHR47926:SF540">
    <property type="entry name" value="PENTATRICOPEPTIDE REPEAT-CONTAINING PROTEIN"/>
    <property type="match status" value="1"/>
</dbReference>
<dbReference type="Pfam" id="PF01535">
    <property type="entry name" value="PPR"/>
    <property type="match status" value="2"/>
</dbReference>
<dbReference type="PANTHER" id="PTHR47926">
    <property type="entry name" value="PENTATRICOPEPTIDE REPEAT-CONTAINING PROTEIN"/>
    <property type="match status" value="1"/>
</dbReference>
<dbReference type="EMBL" id="JBJXBP010000003">
    <property type="protein sequence ID" value="KAL3837676.1"/>
    <property type="molecule type" value="Genomic_DNA"/>
</dbReference>
<accession>A0ABD3TM30</accession>
<reference evidence="3 4" key="1">
    <citation type="submission" date="2024-12" db="EMBL/GenBank/DDBJ databases">
        <title>The unique morphological basis and parallel evolutionary history of personate flowers in Penstemon.</title>
        <authorList>
            <person name="Depatie T.H."/>
            <person name="Wessinger C.A."/>
        </authorList>
    </citation>
    <scope>NUCLEOTIDE SEQUENCE [LARGE SCALE GENOMIC DNA]</scope>
    <source>
        <strain evidence="3">WTNN_2</strain>
        <tissue evidence="3">Leaf</tissue>
    </source>
</reference>
<gene>
    <name evidence="3" type="ORF">ACJIZ3_022267</name>
</gene>
<dbReference type="NCBIfam" id="TIGR00756">
    <property type="entry name" value="PPR"/>
    <property type="match status" value="1"/>
</dbReference>
<evidence type="ECO:0008006" key="5">
    <source>
        <dbReference type="Google" id="ProtNLM"/>
    </source>
</evidence>
<evidence type="ECO:0000313" key="3">
    <source>
        <dbReference type="EMBL" id="KAL3837676.1"/>
    </source>
</evidence>
<dbReference type="AlphaFoldDB" id="A0ABD3TM30"/>
<dbReference type="Proteomes" id="UP001634393">
    <property type="component" value="Unassembled WGS sequence"/>
</dbReference>
<dbReference type="Gene3D" id="1.25.40.10">
    <property type="entry name" value="Tetratricopeptide repeat domain"/>
    <property type="match status" value="1"/>
</dbReference>
<evidence type="ECO:0000256" key="2">
    <source>
        <dbReference type="PROSITE-ProRule" id="PRU00708"/>
    </source>
</evidence>
<name>A0ABD3TM30_9LAMI</name>
<dbReference type="PROSITE" id="PS51375">
    <property type="entry name" value="PPR"/>
    <property type="match status" value="1"/>
</dbReference>
<dbReference type="InterPro" id="IPR046960">
    <property type="entry name" value="PPR_At4g14850-like_plant"/>
</dbReference>
<keyword evidence="1" id="KW-0677">Repeat</keyword>
<dbReference type="InterPro" id="IPR011990">
    <property type="entry name" value="TPR-like_helical_dom_sf"/>
</dbReference>
<proteinExistence type="predicted"/>
<sequence length="129" mass="14102">MQLFDEFVGNGNKDLCSWNTMIMGLAFHGKCDEALELFNQMLKIGMSPDDVTYVGGGGGAVILACTHGGMVSKGRKLFNSMKQKISMTPKLEYYGCMVDLLGRAGELHEAYDLIKAMPMKPDAVIWGIS</sequence>
<keyword evidence="4" id="KW-1185">Reference proteome</keyword>
<feature type="repeat" description="PPR" evidence="2">
    <location>
        <begin position="14"/>
        <end position="48"/>
    </location>
</feature>
<dbReference type="Pfam" id="PF13041">
    <property type="entry name" value="PPR_2"/>
    <property type="match status" value="1"/>
</dbReference>